<dbReference type="InterPro" id="IPR041698">
    <property type="entry name" value="Methyltransf_25"/>
</dbReference>
<dbReference type="Gene3D" id="2.20.25.110">
    <property type="entry name" value="S-adenosyl-L-methionine-dependent methyltransferases"/>
    <property type="match status" value="1"/>
</dbReference>
<dbReference type="InterPro" id="IPR029063">
    <property type="entry name" value="SAM-dependent_MTases_sf"/>
</dbReference>
<evidence type="ECO:0000313" key="3">
    <source>
        <dbReference type="EMBL" id="MEX0380262.1"/>
    </source>
</evidence>
<evidence type="ECO:0000259" key="2">
    <source>
        <dbReference type="Pfam" id="PF13649"/>
    </source>
</evidence>
<organism evidence="3 4">
    <name type="scientific">Leuconostoc aquikimchii</name>
    <dbReference type="NCBI Taxonomy" id="3236804"/>
    <lineage>
        <taxon>Bacteria</taxon>
        <taxon>Bacillati</taxon>
        <taxon>Bacillota</taxon>
        <taxon>Bacilli</taxon>
        <taxon>Lactobacillales</taxon>
        <taxon>Lactobacillaceae</taxon>
        <taxon>Leuconostoc</taxon>
    </lineage>
</organism>
<name>A0ABV3S1D6_9LACO</name>
<keyword evidence="4" id="KW-1185">Reference proteome</keyword>
<dbReference type="EMBL" id="JBFPER010000001">
    <property type="protein sequence ID" value="MEX0380262.1"/>
    <property type="molecule type" value="Genomic_DNA"/>
</dbReference>
<dbReference type="Gene3D" id="3.40.50.150">
    <property type="entry name" value="Vaccinia Virus protein VP39"/>
    <property type="match status" value="1"/>
</dbReference>
<protein>
    <submittedName>
        <fullName evidence="3">Class I SAM-dependent methyltransferase</fullName>
    </submittedName>
</protein>
<evidence type="ECO:0000313" key="4">
    <source>
        <dbReference type="Proteomes" id="UP001556617"/>
    </source>
</evidence>
<dbReference type="Pfam" id="PF13649">
    <property type="entry name" value="Methyltransf_25"/>
    <property type="match status" value="1"/>
</dbReference>
<evidence type="ECO:0000256" key="1">
    <source>
        <dbReference type="ARBA" id="ARBA00022679"/>
    </source>
</evidence>
<feature type="domain" description="Methyltransferase" evidence="2">
    <location>
        <begin position="42"/>
        <end position="138"/>
    </location>
</feature>
<reference evidence="3 4" key="1">
    <citation type="submission" date="2024-07" db="EMBL/GenBank/DDBJ databases">
        <authorList>
            <person name="Yun M."/>
        </authorList>
    </citation>
    <scope>NUCLEOTIDE SEQUENCE [LARGE SCALE GENOMIC DNA]</scope>
    <source>
        <strain evidence="3 4">MS01</strain>
    </source>
</reference>
<dbReference type="Proteomes" id="UP001556617">
    <property type="component" value="Unassembled WGS sequence"/>
</dbReference>
<dbReference type="RefSeq" id="WP_367975546.1">
    <property type="nucleotide sequence ID" value="NZ_JBFPEQ010000001.1"/>
</dbReference>
<dbReference type="CDD" id="cd02440">
    <property type="entry name" value="AdoMet_MTases"/>
    <property type="match status" value="1"/>
</dbReference>
<dbReference type="GO" id="GO:0032259">
    <property type="term" value="P:methylation"/>
    <property type="evidence" value="ECO:0007669"/>
    <property type="project" value="UniProtKB-KW"/>
</dbReference>
<keyword evidence="3" id="KW-0489">Methyltransferase</keyword>
<accession>A0ABV3S1D6</accession>
<dbReference type="PANTHER" id="PTHR43861">
    <property type="entry name" value="TRANS-ACONITATE 2-METHYLTRANSFERASE-RELATED"/>
    <property type="match status" value="1"/>
</dbReference>
<sequence>MTNENIQDNYSTFAEKYDTLFNDDMYQAWAGYVVDNTQTGRILDLGGGAGRLAVLLSQKNYSVDVLDISSEMLSLAQSHANDADVDVKLLQADMREWSDWQSRYPTIVSFADALNYLPNLEDFKAAIGQVHDHLETDGQFLFDVITPYQINVLYNNYYYNNDDDEENIFMWTSYPGETSNSVDHDLKFFVYDENIDGFKILREIHHEQTYALTVYQRELELAGFKDITVSADFGQHDINETTERWFFRAVKV</sequence>
<gene>
    <name evidence="3" type="ORF">AB3K24_02690</name>
</gene>
<comment type="caution">
    <text evidence="3">The sequence shown here is derived from an EMBL/GenBank/DDBJ whole genome shotgun (WGS) entry which is preliminary data.</text>
</comment>
<dbReference type="GO" id="GO:0008168">
    <property type="term" value="F:methyltransferase activity"/>
    <property type="evidence" value="ECO:0007669"/>
    <property type="project" value="UniProtKB-KW"/>
</dbReference>
<dbReference type="SUPFAM" id="SSF53335">
    <property type="entry name" value="S-adenosyl-L-methionine-dependent methyltransferases"/>
    <property type="match status" value="1"/>
</dbReference>
<proteinExistence type="predicted"/>
<keyword evidence="1" id="KW-0808">Transferase</keyword>